<name>A0A1H6W5S5_9BACT</name>
<feature type="transmembrane region" description="Helical" evidence="1">
    <location>
        <begin position="31"/>
        <end position="48"/>
    </location>
</feature>
<reference evidence="2 3" key="1">
    <citation type="submission" date="2016-10" db="EMBL/GenBank/DDBJ databases">
        <authorList>
            <person name="de Groot N.N."/>
        </authorList>
    </citation>
    <scope>NUCLEOTIDE SEQUENCE [LARGE SCALE GENOMIC DNA]</scope>
    <source>
        <strain evidence="2 3">DSM 19938</strain>
    </source>
</reference>
<keyword evidence="1" id="KW-0812">Transmembrane</keyword>
<evidence type="ECO:0000313" key="3">
    <source>
        <dbReference type="Proteomes" id="UP000199532"/>
    </source>
</evidence>
<dbReference type="EMBL" id="FNXY01000005">
    <property type="protein sequence ID" value="SEJ12391.1"/>
    <property type="molecule type" value="Genomic_DNA"/>
</dbReference>
<accession>A0A1H6W5S5</accession>
<evidence type="ECO:0008006" key="4">
    <source>
        <dbReference type="Google" id="ProtNLM"/>
    </source>
</evidence>
<dbReference type="RefSeq" id="WP_090336988.1">
    <property type="nucleotide sequence ID" value="NZ_FNXY01000005.1"/>
</dbReference>
<evidence type="ECO:0000313" key="2">
    <source>
        <dbReference type="EMBL" id="SEJ12391.1"/>
    </source>
</evidence>
<evidence type="ECO:0000256" key="1">
    <source>
        <dbReference type="SAM" id="Phobius"/>
    </source>
</evidence>
<keyword evidence="1" id="KW-1133">Transmembrane helix</keyword>
<keyword evidence="1" id="KW-0472">Membrane</keyword>
<gene>
    <name evidence="2" type="ORF">SAMN04487995_3340</name>
</gene>
<dbReference type="STRING" id="408657.SAMN04487995_3340"/>
<dbReference type="AlphaFoldDB" id="A0A1H6W5S5"/>
<feature type="transmembrane region" description="Helical" evidence="1">
    <location>
        <begin position="69"/>
        <end position="90"/>
    </location>
</feature>
<proteinExistence type="predicted"/>
<organism evidence="2 3">
    <name type="scientific">Dyadobacter koreensis</name>
    <dbReference type="NCBI Taxonomy" id="408657"/>
    <lineage>
        <taxon>Bacteria</taxon>
        <taxon>Pseudomonadati</taxon>
        <taxon>Bacteroidota</taxon>
        <taxon>Cytophagia</taxon>
        <taxon>Cytophagales</taxon>
        <taxon>Spirosomataceae</taxon>
        <taxon>Dyadobacter</taxon>
    </lineage>
</organism>
<sequence>MKRIYFGVFLLLFAFLLIALFVHNLDYWVAVKWWSLNTVTIGSLCIFFPVMEKFKTTYIYQILFTPKKWYISVLSLLAFILSLTILYMVIEKTAISTNKAIQAYYLKGKVQGTRARVVGIVNLRFTLKSTYHQPFMAIEYITPDGVLRQGLDIKQFAHLKNGQLIDIVYSRDHPSIFKVE</sequence>
<protein>
    <recommendedName>
        <fullName evidence="4">DUF3592 domain-containing protein</fullName>
    </recommendedName>
</protein>
<dbReference type="Proteomes" id="UP000199532">
    <property type="component" value="Unassembled WGS sequence"/>
</dbReference>
<keyword evidence="3" id="KW-1185">Reference proteome</keyword>